<evidence type="ECO:0000313" key="4">
    <source>
        <dbReference type="WBParaSite" id="EVEC_0000823601-mRNA-1"/>
    </source>
</evidence>
<feature type="compositionally biased region" description="Basic and acidic residues" evidence="1">
    <location>
        <begin position="9"/>
        <end position="21"/>
    </location>
</feature>
<feature type="compositionally biased region" description="Basic and acidic residues" evidence="1">
    <location>
        <begin position="39"/>
        <end position="49"/>
    </location>
</feature>
<keyword evidence="3" id="KW-1185">Reference proteome</keyword>
<sequence length="654" mass="72913">MQYPDGVSEEARSGQMTEDKGKLKRGSKIDNNNVSPKRPKSENEVDEGSKLSGTVGEIKSERPVSPFSAVDIAQANAKVAEVFVNNSQPQITPADMNRMNRERGLEIVAMAGRFEALVDSASRSPAANMERNKIWHQITDEINRRYPQLNKLSFEQCKKLCKYYKRKRIIRDLKRIFQDPANYGITLNPVPEDVVEPKDAVPSTYDAHFDEPPDDNEILEANDIVDGICKEAIAGELKKIASVAHGEGIVRESDKPSEDLLAFLSQHVYQLKFFSSSAASTSGNSNQDGLTGNVPAPVSNLQKKERGQFVCDTALSFADVFESHSRSHQVNAERSQVWKKIADLTNEKYGEELGMLTVEQTKKLYANYKRKCQMNSQTGVKYPNLEEDVHKQSSFNGGNLLKRFAYSGDSDASSSNSDLLTRIAGTPAQLRTSCSPALIPKTANRDRPRSVSKTSLKNGITCRGYSPELSSVELLALLADRDAEIKQLKNKLLQVSIQTYYYCLGVKAQLCLQNSVEHQLQITRIIEKMSELIKTAVSANVQREIMNSMVGDAYGFCNTSSMKRFDDEGDLGIHFYVALFSDVETKKLTEWRNQISENFPFLLNYCILPISIESHLVKPSTVNDIDLSAELFSRDFVSMAVLIVCGDLTFSAVD</sequence>
<evidence type="ECO:0000256" key="1">
    <source>
        <dbReference type="SAM" id="MobiDB-lite"/>
    </source>
</evidence>
<reference evidence="4" key="1">
    <citation type="submission" date="2016-04" db="UniProtKB">
        <authorList>
            <consortium name="WormBaseParasite"/>
        </authorList>
    </citation>
    <scope>IDENTIFICATION</scope>
</reference>
<proteinExistence type="predicted"/>
<name>A0A158QB50_ENTVE</name>
<accession>A0A158QB50</accession>
<dbReference type="AlphaFoldDB" id="A0A158QB50"/>
<feature type="region of interest" description="Disordered" evidence="1">
    <location>
        <begin position="1"/>
        <end position="57"/>
    </location>
</feature>
<dbReference type="EMBL" id="UXUI01009059">
    <property type="protein sequence ID" value="VDD92969.1"/>
    <property type="molecule type" value="Genomic_DNA"/>
</dbReference>
<gene>
    <name evidence="2" type="ORF">EVEC_LOCUS7720</name>
</gene>
<organism evidence="4">
    <name type="scientific">Enterobius vermicularis</name>
    <name type="common">Human pinworm</name>
    <dbReference type="NCBI Taxonomy" id="51028"/>
    <lineage>
        <taxon>Eukaryota</taxon>
        <taxon>Metazoa</taxon>
        <taxon>Ecdysozoa</taxon>
        <taxon>Nematoda</taxon>
        <taxon>Chromadorea</taxon>
        <taxon>Rhabditida</taxon>
        <taxon>Spirurina</taxon>
        <taxon>Oxyuridomorpha</taxon>
        <taxon>Oxyuroidea</taxon>
        <taxon>Oxyuridae</taxon>
        <taxon>Enterobius</taxon>
    </lineage>
</organism>
<protein>
    <submittedName>
        <fullName evidence="4">Alcohol dehydrogenase transcription factor myb/sant-like protein</fullName>
    </submittedName>
</protein>
<dbReference type="WBParaSite" id="EVEC_0000823601-mRNA-1">
    <property type="protein sequence ID" value="EVEC_0000823601-mRNA-1"/>
    <property type="gene ID" value="EVEC_0000823601"/>
</dbReference>
<evidence type="ECO:0000313" key="3">
    <source>
        <dbReference type="Proteomes" id="UP000274131"/>
    </source>
</evidence>
<dbReference type="Proteomes" id="UP000274131">
    <property type="component" value="Unassembled WGS sequence"/>
</dbReference>
<dbReference type="OrthoDB" id="5831841at2759"/>
<reference evidence="2 3" key="2">
    <citation type="submission" date="2018-10" db="EMBL/GenBank/DDBJ databases">
        <authorList>
            <consortium name="Pathogen Informatics"/>
        </authorList>
    </citation>
    <scope>NUCLEOTIDE SEQUENCE [LARGE SCALE GENOMIC DNA]</scope>
</reference>
<evidence type="ECO:0000313" key="2">
    <source>
        <dbReference type="EMBL" id="VDD92969.1"/>
    </source>
</evidence>